<accession>A0A4R2C100</accession>
<protein>
    <recommendedName>
        <fullName evidence="12">Fluoride-specific ion channel FluC</fullName>
    </recommendedName>
</protein>
<evidence type="ECO:0000256" key="9">
    <source>
        <dbReference type="ARBA" id="ARBA00023303"/>
    </source>
</evidence>
<dbReference type="GO" id="GO:0140114">
    <property type="term" value="P:cellular detoxification of fluoride"/>
    <property type="evidence" value="ECO:0007669"/>
    <property type="project" value="UniProtKB-UniRule"/>
</dbReference>
<comment type="function">
    <text evidence="12">Fluoride-specific ion channel. Important for reducing fluoride concentration in the cell, thus reducing its toxicity.</text>
</comment>
<keyword evidence="9 12" id="KW-0407">Ion channel</keyword>
<dbReference type="PANTHER" id="PTHR28259">
    <property type="entry name" value="FLUORIDE EXPORT PROTEIN 1-RELATED"/>
    <property type="match status" value="1"/>
</dbReference>
<comment type="catalytic activity">
    <reaction evidence="11">
        <text>fluoride(in) = fluoride(out)</text>
        <dbReference type="Rhea" id="RHEA:76159"/>
        <dbReference type="ChEBI" id="CHEBI:17051"/>
    </reaction>
    <physiologicalReaction direction="left-to-right" evidence="11">
        <dbReference type="Rhea" id="RHEA:76160"/>
    </physiologicalReaction>
</comment>
<organism evidence="13 14">
    <name type="scientific">Sinorhizobium americanum</name>
    <dbReference type="NCBI Taxonomy" id="194963"/>
    <lineage>
        <taxon>Bacteria</taxon>
        <taxon>Pseudomonadati</taxon>
        <taxon>Pseudomonadota</taxon>
        <taxon>Alphaproteobacteria</taxon>
        <taxon>Hyphomicrobiales</taxon>
        <taxon>Rhizobiaceae</taxon>
        <taxon>Sinorhizobium/Ensifer group</taxon>
        <taxon>Sinorhizobium</taxon>
    </lineage>
</organism>
<dbReference type="PANTHER" id="PTHR28259:SF1">
    <property type="entry name" value="FLUORIDE EXPORT PROTEIN 1-RELATED"/>
    <property type="match status" value="1"/>
</dbReference>
<comment type="subcellular location">
    <subcellularLocation>
        <location evidence="1 12">Cell membrane</location>
        <topology evidence="1 12">Multi-pass membrane protein</topology>
    </subcellularLocation>
</comment>
<keyword evidence="5 12" id="KW-1133">Transmembrane helix</keyword>
<evidence type="ECO:0000313" key="14">
    <source>
        <dbReference type="Proteomes" id="UP000295043"/>
    </source>
</evidence>
<keyword evidence="3" id="KW-0997">Cell inner membrane</keyword>
<keyword evidence="8 12" id="KW-0472">Membrane</keyword>
<feature type="transmembrane region" description="Helical" evidence="12">
    <location>
        <begin position="80"/>
        <end position="102"/>
    </location>
</feature>
<keyword evidence="7 12" id="KW-0406">Ion transport</keyword>
<feature type="binding site" evidence="12">
    <location>
        <position position="125"/>
    </location>
    <ligand>
        <name>Na(+)</name>
        <dbReference type="ChEBI" id="CHEBI:29101"/>
        <note>structural</note>
    </ligand>
</feature>
<evidence type="ECO:0000256" key="8">
    <source>
        <dbReference type="ARBA" id="ARBA00023136"/>
    </source>
</evidence>
<dbReference type="EMBL" id="SLVU01000002">
    <property type="protein sequence ID" value="TCN34038.1"/>
    <property type="molecule type" value="Genomic_DNA"/>
</dbReference>
<evidence type="ECO:0000256" key="5">
    <source>
        <dbReference type="ARBA" id="ARBA00022989"/>
    </source>
</evidence>
<dbReference type="NCBIfam" id="NF010794">
    <property type="entry name" value="PRK14198.1"/>
    <property type="match status" value="1"/>
</dbReference>
<keyword evidence="6 12" id="KW-0915">Sodium</keyword>
<dbReference type="GO" id="GO:0046872">
    <property type="term" value="F:metal ion binding"/>
    <property type="evidence" value="ECO:0007669"/>
    <property type="project" value="UniProtKB-KW"/>
</dbReference>
<comment type="caution">
    <text evidence="13">The sequence shown here is derived from an EMBL/GenBank/DDBJ whole genome shotgun (WGS) entry which is preliminary data.</text>
</comment>
<evidence type="ECO:0000256" key="10">
    <source>
        <dbReference type="ARBA" id="ARBA00035120"/>
    </source>
</evidence>
<evidence type="ECO:0000256" key="1">
    <source>
        <dbReference type="ARBA" id="ARBA00004651"/>
    </source>
</evidence>
<dbReference type="AlphaFoldDB" id="A0A4R2C100"/>
<feature type="transmembrane region" description="Helical" evidence="12">
    <location>
        <begin position="114"/>
        <end position="132"/>
    </location>
</feature>
<keyword evidence="12" id="KW-0479">Metal-binding</keyword>
<keyword evidence="4 12" id="KW-0812">Transmembrane</keyword>
<comment type="activity regulation">
    <text evidence="12">Na(+) is not transported, but it plays an essential structural role and its presence is essential for fluoride channel function.</text>
</comment>
<dbReference type="Proteomes" id="UP000295043">
    <property type="component" value="Unassembled WGS sequence"/>
</dbReference>
<dbReference type="NCBIfam" id="NF010791">
    <property type="entry name" value="PRK14195.1"/>
    <property type="match status" value="1"/>
</dbReference>
<keyword evidence="12" id="KW-0813">Transport</keyword>
<evidence type="ECO:0000256" key="3">
    <source>
        <dbReference type="ARBA" id="ARBA00022519"/>
    </source>
</evidence>
<comment type="similarity">
    <text evidence="10 12">Belongs to the fluoride channel Fluc/FEX (TC 1.A.43) family.</text>
</comment>
<evidence type="ECO:0000256" key="12">
    <source>
        <dbReference type="HAMAP-Rule" id="MF_00454"/>
    </source>
</evidence>
<evidence type="ECO:0000313" key="13">
    <source>
        <dbReference type="EMBL" id="TCN34038.1"/>
    </source>
</evidence>
<dbReference type="HAMAP" id="MF_00454">
    <property type="entry name" value="FluC"/>
    <property type="match status" value="1"/>
</dbReference>
<reference evidence="13 14" key="1">
    <citation type="submission" date="2019-03" db="EMBL/GenBank/DDBJ databases">
        <title>Genomic Encyclopedia of Type Strains, Phase IV (KMG-V): Genome sequencing to study the core and pangenomes of soil and plant-associated prokaryotes.</title>
        <authorList>
            <person name="Whitman W."/>
        </authorList>
    </citation>
    <scope>NUCLEOTIDE SEQUENCE [LARGE SCALE GENOMIC DNA]</scope>
    <source>
        <strain evidence="13 14">23C40</strain>
    </source>
</reference>
<dbReference type="GO" id="GO:0005886">
    <property type="term" value="C:plasma membrane"/>
    <property type="evidence" value="ECO:0007669"/>
    <property type="project" value="UniProtKB-SubCell"/>
</dbReference>
<dbReference type="Pfam" id="PF02537">
    <property type="entry name" value="CRCB"/>
    <property type="match status" value="1"/>
</dbReference>
<evidence type="ECO:0000256" key="7">
    <source>
        <dbReference type="ARBA" id="ARBA00023065"/>
    </source>
</evidence>
<name>A0A4R2C100_9HYPH</name>
<keyword evidence="2 12" id="KW-1003">Cell membrane</keyword>
<dbReference type="InterPro" id="IPR003691">
    <property type="entry name" value="FluC"/>
</dbReference>
<evidence type="ECO:0000256" key="6">
    <source>
        <dbReference type="ARBA" id="ARBA00023053"/>
    </source>
</evidence>
<feature type="binding site" evidence="12">
    <location>
        <position position="122"/>
    </location>
    <ligand>
        <name>Na(+)</name>
        <dbReference type="ChEBI" id="CHEBI:29101"/>
        <note>structural</note>
    </ligand>
</feature>
<dbReference type="GO" id="GO:0062054">
    <property type="term" value="F:fluoride channel activity"/>
    <property type="evidence" value="ECO:0007669"/>
    <property type="project" value="UniProtKB-UniRule"/>
</dbReference>
<evidence type="ECO:0000256" key="2">
    <source>
        <dbReference type="ARBA" id="ARBA00022475"/>
    </source>
</evidence>
<proteinExistence type="inferred from homology"/>
<sequence>MLRSETASTRPWRHRNAAADIVGSVLVGGDLQTYCAELSCRERKKGTAMAYLLVFLGAGLGGVMRHGVNQFATQILGAAFPFGTLAVNVAGSFAMGLVAEYFALRVHLPQDVRLFLATGVLGGFTTFSSFSLDTIGLYERGEWMAAVIYAASSVVFSLLGLLAGMMLIRLLAAGQTA</sequence>
<feature type="transmembrane region" description="Helical" evidence="12">
    <location>
        <begin position="48"/>
        <end position="68"/>
    </location>
</feature>
<evidence type="ECO:0000256" key="4">
    <source>
        <dbReference type="ARBA" id="ARBA00022692"/>
    </source>
</evidence>
<gene>
    <name evidence="12" type="primary">fluC</name>
    <name evidence="12" type="synonym">crcB</name>
    <name evidence="13" type="ORF">EV184_102349</name>
</gene>
<feature type="transmembrane region" description="Helical" evidence="12">
    <location>
        <begin position="144"/>
        <end position="172"/>
    </location>
</feature>
<dbReference type="NCBIfam" id="TIGR00494">
    <property type="entry name" value="crcB"/>
    <property type="match status" value="1"/>
</dbReference>
<evidence type="ECO:0000256" key="11">
    <source>
        <dbReference type="ARBA" id="ARBA00035585"/>
    </source>
</evidence>